<feature type="binding site" evidence="5">
    <location>
        <position position="338"/>
    </location>
    <ligand>
        <name>a divalent metal cation</name>
        <dbReference type="ChEBI" id="CHEBI:60240"/>
        <label>1</label>
    </ligand>
</feature>
<evidence type="ECO:0000256" key="3">
    <source>
        <dbReference type="ARBA" id="ARBA00022112"/>
    </source>
</evidence>
<evidence type="ECO:0000313" key="6">
    <source>
        <dbReference type="EMBL" id="CAA9374898.1"/>
    </source>
</evidence>
<proteinExistence type="inferred from homology"/>
<dbReference type="Gene3D" id="3.30.70.120">
    <property type="match status" value="1"/>
</dbReference>
<dbReference type="PANTHER" id="PTHR13799">
    <property type="entry name" value="NGG1 INTERACTING FACTOR 3"/>
    <property type="match status" value="1"/>
</dbReference>
<dbReference type="PANTHER" id="PTHR13799:SF13">
    <property type="entry name" value="NIF3-LIKE PROTEIN 1"/>
    <property type="match status" value="1"/>
</dbReference>
<evidence type="ECO:0000256" key="2">
    <source>
        <dbReference type="ARBA" id="ARBA00011643"/>
    </source>
</evidence>
<dbReference type="AlphaFoldDB" id="A0A6J4N1W7"/>
<accession>A0A6J4N1W7</accession>
<sequence length="371" mass="39690">MNATGNSLRLDQLLNALESIAPTRHAEAWDNVGLIAGAPRQPVSRVMLTIDYTPEVAAEAEAEGCDAVVAYHPPIFEAVKRLVAGSLVFDAVRRGVALYSPHTALDVAEGGTNDVLADAIGLGPDRAPLRLAQTKAGQYKLVTFVPENDAERVSRAMFDAGAGRIGDYRMCSFRSPGTGTFFGDESTNPAVGERGRLEEAREVLVETVVPIAKVDAVIRALRASHPYEEPAFDLQQLAAPPEGLGLGRVGDFAEPVERGELVERLKRELGLAHVLVAGPAEGAVRRAAVCAGACGNLLDDAIAARAQFYVTGEMRHHDALKAARAGVTVVCTLHSNSERAVLTRLKRRLADSLPELPVILSRQDRDPFAVR</sequence>
<keyword evidence="6" id="KW-0378">Hydrolase</keyword>
<feature type="binding site" evidence="5">
    <location>
        <position position="72"/>
    </location>
    <ligand>
        <name>a divalent metal cation</name>
        <dbReference type="ChEBI" id="CHEBI:60240"/>
        <label>1</label>
    </ligand>
</feature>
<dbReference type="InterPro" id="IPR002678">
    <property type="entry name" value="DUF34/NIF3"/>
</dbReference>
<dbReference type="SUPFAM" id="SSF102705">
    <property type="entry name" value="NIF3 (NGG1p interacting factor 3)-like"/>
    <property type="match status" value="1"/>
</dbReference>
<dbReference type="PIRSF" id="PIRSF037489">
    <property type="entry name" value="UCP037489_NIF3_YqfO"/>
    <property type="match status" value="1"/>
</dbReference>
<dbReference type="GO" id="GO:0005737">
    <property type="term" value="C:cytoplasm"/>
    <property type="evidence" value="ECO:0007669"/>
    <property type="project" value="TreeGrafter"/>
</dbReference>
<keyword evidence="4 5" id="KW-0479">Metal-binding</keyword>
<dbReference type="InterPro" id="IPR017221">
    <property type="entry name" value="DUF34/NIF3_bac"/>
</dbReference>
<gene>
    <name evidence="6" type="ORF">AVDCRST_MAG64-249</name>
</gene>
<dbReference type="NCBIfam" id="TIGR00486">
    <property type="entry name" value="YbgI_SA1388"/>
    <property type="match status" value="1"/>
</dbReference>
<dbReference type="GO" id="GO:0016787">
    <property type="term" value="F:hydrolase activity"/>
    <property type="evidence" value="ECO:0007669"/>
    <property type="project" value="UniProtKB-KW"/>
</dbReference>
<dbReference type="InterPro" id="IPR015867">
    <property type="entry name" value="N-reg_PII/ATP_PRibTrfase_C"/>
</dbReference>
<dbReference type="EMBL" id="CADCUQ010000058">
    <property type="protein sequence ID" value="CAA9374898.1"/>
    <property type="molecule type" value="Genomic_DNA"/>
</dbReference>
<dbReference type="Gene3D" id="3.40.1390.30">
    <property type="entry name" value="NIF3 (NGG1p interacting factor 3)-like"/>
    <property type="match status" value="1"/>
</dbReference>
<comment type="similarity">
    <text evidence="1 4">Belongs to the GTP cyclohydrolase I type 2/NIF3 family.</text>
</comment>
<feature type="binding site" evidence="5">
    <location>
        <position position="106"/>
    </location>
    <ligand>
        <name>a divalent metal cation</name>
        <dbReference type="ChEBI" id="CHEBI:60240"/>
        <label>1</label>
    </ligand>
</feature>
<name>A0A6J4N1W7_9BACT</name>
<feature type="binding site" evidence="5">
    <location>
        <position position="334"/>
    </location>
    <ligand>
        <name>a divalent metal cation</name>
        <dbReference type="ChEBI" id="CHEBI:60240"/>
        <label>1</label>
    </ligand>
</feature>
<evidence type="ECO:0000256" key="5">
    <source>
        <dbReference type="PIRSR" id="PIRSR602678-1"/>
    </source>
</evidence>
<evidence type="ECO:0000256" key="1">
    <source>
        <dbReference type="ARBA" id="ARBA00006964"/>
    </source>
</evidence>
<protein>
    <recommendedName>
        <fullName evidence="3 4">GTP cyclohydrolase 1 type 2 homolog</fullName>
    </recommendedName>
</protein>
<organism evidence="6">
    <name type="scientific">uncultured Phycisphaerae bacterium</name>
    <dbReference type="NCBI Taxonomy" id="904963"/>
    <lineage>
        <taxon>Bacteria</taxon>
        <taxon>Pseudomonadati</taxon>
        <taxon>Planctomycetota</taxon>
        <taxon>Phycisphaerae</taxon>
        <taxon>environmental samples</taxon>
    </lineage>
</organism>
<comment type="subunit">
    <text evidence="2">Homohexamer.</text>
</comment>
<evidence type="ECO:0000256" key="4">
    <source>
        <dbReference type="PIRNR" id="PIRNR037489"/>
    </source>
</evidence>
<dbReference type="InterPro" id="IPR036069">
    <property type="entry name" value="DUF34/NIF3_sf"/>
</dbReference>
<dbReference type="GO" id="GO:0046872">
    <property type="term" value="F:metal ion binding"/>
    <property type="evidence" value="ECO:0007669"/>
    <property type="project" value="UniProtKB-UniRule"/>
</dbReference>
<dbReference type="FunFam" id="3.40.1390.30:FF:000001">
    <property type="entry name" value="GTP cyclohydrolase 1 type 2"/>
    <property type="match status" value="1"/>
</dbReference>
<dbReference type="Pfam" id="PF01784">
    <property type="entry name" value="DUF34_NIF3"/>
    <property type="match status" value="1"/>
</dbReference>
<reference evidence="6" key="1">
    <citation type="submission" date="2020-02" db="EMBL/GenBank/DDBJ databases">
        <authorList>
            <person name="Meier V. D."/>
        </authorList>
    </citation>
    <scope>NUCLEOTIDE SEQUENCE</scope>
    <source>
        <strain evidence="6">AVDCRST_MAG64</strain>
    </source>
</reference>